<keyword evidence="2" id="KW-0808">Transferase</keyword>
<dbReference type="InterPro" id="IPR050194">
    <property type="entry name" value="Glycosyltransferase_grp1"/>
</dbReference>
<evidence type="ECO:0000313" key="3">
    <source>
        <dbReference type="EMBL" id="PJZ94875.1"/>
    </source>
</evidence>
<keyword evidence="3" id="KW-0378">Hydrolase</keyword>
<reference evidence="2 4" key="2">
    <citation type="journal article" date="2018" name="Microb. Genom.">
        <title>Deciphering the unexplored Leptospira diversity from soils uncovers genomic evolution to virulence.</title>
        <authorList>
            <person name="Thibeaux R."/>
            <person name="Iraola G."/>
            <person name="Ferres I."/>
            <person name="Bierque E."/>
            <person name="Girault D."/>
            <person name="Soupe-Gilbert M.E."/>
            <person name="Picardeau M."/>
            <person name="Goarant C."/>
        </authorList>
    </citation>
    <scope>NUCLEOTIDE SEQUENCE [LARGE SCALE GENOMIC DNA]</scope>
    <source>
        <strain evidence="2 4">ATI7-C-A5</strain>
    </source>
</reference>
<dbReference type="InterPro" id="IPR028098">
    <property type="entry name" value="Glyco_trans_4-like_N"/>
</dbReference>
<gene>
    <name evidence="2" type="ORF">CH379_001585</name>
    <name evidence="3" type="ORF">CH379_00410</name>
</gene>
<proteinExistence type="predicted"/>
<dbReference type="GO" id="GO:0016757">
    <property type="term" value="F:glycosyltransferase activity"/>
    <property type="evidence" value="ECO:0007669"/>
    <property type="project" value="UniProtKB-KW"/>
</dbReference>
<accession>A0A2N0BL07</accession>
<keyword evidence="4" id="KW-1185">Reference proteome</keyword>
<keyword evidence="2" id="KW-0328">Glycosyltransferase</keyword>
<dbReference type="AlphaFoldDB" id="A0A2N0BEG6"/>
<reference evidence="3" key="1">
    <citation type="submission" date="2017-07" db="EMBL/GenBank/DDBJ databases">
        <title>Leptospira spp. isolated from tropical soils.</title>
        <authorList>
            <person name="Thibeaux R."/>
            <person name="Iraola G."/>
            <person name="Ferres I."/>
            <person name="Bierque E."/>
            <person name="Girault D."/>
            <person name="Soupe-Gilbert M.-E."/>
            <person name="Picardeau M."/>
            <person name="Goarant C."/>
        </authorList>
    </citation>
    <scope>NUCLEOTIDE SEQUENCE [LARGE SCALE GENOMIC DNA]</scope>
    <source>
        <strain evidence="3">ATI7-C-A5</strain>
    </source>
</reference>
<dbReference type="PANTHER" id="PTHR45947">
    <property type="entry name" value="SULFOQUINOVOSYL TRANSFERASE SQD2"/>
    <property type="match status" value="1"/>
</dbReference>
<dbReference type="CDD" id="cd03814">
    <property type="entry name" value="GT4-like"/>
    <property type="match status" value="1"/>
</dbReference>
<dbReference type="Gene3D" id="3.40.50.2000">
    <property type="entry name" value="Glycogen Phosphorylase B"/>
    <property type="match status" value="2"/>
</dbReference>
<evidence type="ECO:0000313" key="2">
    <source>
        <dbReference type="EMBL" id="MDV6234321.1"/>
    </source>
</evidence>
<protein>
    <submittedName>
        <fullName evidence="3">Glycoside hydrolase</fullName>
    </submittedName>
    <submittedName>
        <fullName evidence="2">Glycosyltransferase family 1 protein</fullName>
        <ecNumber evidence="2">2.4.-.-</ecNumber>
    </submittedName>
</protein>
<evidence type="ECO:0000259" key="1">
    <source>
        <dbReference type="Pfam" id="PF13439"/>
    </source>
</evidence>
<comment type="caution">
    <text evidence="3">The sequence shown here is derived from an EMBL/GenBank/DDBJ whole genome shotgun (WGS) entry which is preliminary data.</text>
</comment>
<dbReference type="Pfam" id="PF13439">
    <property type="entry name" value="Glyco_transf_4"/>
    <property type="match status" value="1"/>
</dbReference>
<dbReference type="Pfam" id="PF13692">
    <property type="entry name" value="Glyco_trans_1_4"/>
    <property type="match status" value="1"/>
</dbReference>
<sequence length="418" mass="46641">MRSNSESRLPLSVPSEGKRIFRIAVVTETYFPEINGVAKTLHRMVNDLVEDGNDILLFRPRQGLKDHAYSRKGYREVLMAGCRIPMYSDMRFGFPAKRILRRHFKSEKPDIVHVVTEGPLGWSAVRAAKDLGIPVVSDFRTNFHSYANYYRLGFARKLVENYLKRLHNRTEITLTPSQDLADRLSGQGYDNVRLVSRGIDAELFHPSKKDSGLRKLWGISEGQLAVLYVGRIAAEKNIDLAVKTFRKIQESIPDAKMILVGDGPKKNILEKTNPDLIFVGLKKGEDLAKHYASGDLFLFPSMTETFGNVVLEAMASGLPVVAYDYAAAGSYVEHGVSGFLPGFGKEQEFVDMSCFLAGNTVLKRKIGGKARKAAMNCTWEKVTRSLREIYGEFSLPISKNAKAKQAALASLRIVETGS</sequence>
<dbReference type="Proteomes" id="UP000232122">
    <property type="component" value="Unassembled WGS sequence"/>
</dbReference>
<feature type="domain" description="Glycosyltransferase subfamily 4-like N-terminal" evidence="1">
    <location>
        <begin position="34"/>
        <end position="202"/>
    </location>
</feature>
<dbReference type="RefSeq" id="WP_100746847.1">
    <property type="nucleotide sequence ID" value="NZ_NPEF02000001.1"/>
</dbReference>
<reference evidence="2" key="3">
    <citation type="submission" date="2023-10" db="EMBL/GenBank/DDBJ databases">
        <authorList>
            <person name="Picardeau M."/>
            <person name="Thibeaux R."/>
        </authorList>
    </citation>
    <scope>NUCLEOTIDE SEQUENCE</scope>
    <source>
        <strain evidence="2">ATI7-C-A5</strain>
    </source>
</reference>
<dbReference type="OrthoDB" id="9802525at2"/>
<organism evidence="3">
    <name type="scientific">Leptospira ellisii</name>
    <dbReference type="NCBI Taxonomy" id="2023197"/>
    <lineage>
        <taxon>Bacteria</taxon>
        <taxon>Pseudomonadati</taxon>
        <taxon>Spirochaetota</taxon>
        <taxon>Spirochaetia</taxon>
        <taxon>Leptospirales</taxon>
        <taxon>Leptospiraceae</taxon>
        <taxon>Leptospira</taxon>
    </lineage>
</organism>
<dbReference type="EC" id="2.4.-.-" evidence="2"/>
<name>A0A2N0BEG6_9LEPT</name>
<accession>A0A2N0BEG6</accession>
<dbReference type="PANTHER" id="PTHR45947:SF3">
    <property type="entry name" value="SULFOQUINOVOSYL TRANSFERASE SQD2"/>
    <property type="match status" value="1"/>
</dbReference>
<dbReference type="EMBL" id="NPEF01000002">
    <property type="protein sequence ID" value="PJZ94875.1"/>
    <property type="molecule type" value="Genomic_DNA"/>
</dbReference>
<dbReference type="EMBL" id="NPEF02000001">
    <property type="protein sequence ID" value="MDV6234321.1"/>
    <property type="molecule type" value="Genomic_DNA"/>
</dbReference>
<dbReference type="GO" id="GO:0016787">
    <property type="term" value="F:hydrolase activity"/>
    <property type="evidence" value="ECO:0007669"/>
    <property type="project" value="UniProtKB-KW"/>
</dbReference>
<dbReference type="SUPFAM" id="SSF53756">
    <property type="entry name" value="UDP-Glycosyltransferase/glycogen phosphorylase"/>
    <property type="match status" value="1"/>
</dbReference>
<evidence type="ECO:0000313" key="4">
    <source>
        <dbReference type="Proteomes" id="UP000232122"/>
    </source>
</evidence>